<evidence type="ECO:0000256" key="8">
    <source>
        <dbReference type="ARBA" id="ARBA00022848"/>
    </source>
</evidence>
<evidence type="ECO:0000256" key="10">
    <source>
        <dbReference type="ARBA" id="ARBA00023004"/>
    </source>
</evidence>
<dbReference type="PRINTS" id="PR00385">
    <property type="entry name" value="P450"/>
</dbReference>
<dbReference type="GO" id="GO:0004497">
    <property type="term" value="F:monooxygenase activity"/>
    <property type="evidence" value="ECO:0007669"/>
    <property type="project" value="UniProtKB-KW"/>
</dbReference>
<dbReference type="Gene3D" id="1.10.630.10">
    <property type="entry name" value="Cytochrome P450"/>
    <property type="match status" value="1"/>
</dbReference>
<comment type="subcellular location">
    <subcellularLocation>
        <location evidence="3">Endoplasmic reticulum membrane</location>
        <topology evidence="3">Peripheral membrane protein</topology>
    </subcellularLocation>
    <subcellularLocation>
        <location evidence="2">Microsome membrane</location>
        <topology evidence="2">Peripheral membrane protein</topology>
    </subcellularLocation>
</comment>
<evidence type="ECO:0000256" key="6">
    <source>
        <dbReference type="ARBA" id="ARBA00022723"/>
    </source>
</evidence>
<dbReference type="PANTHER" id="PTHR24292">
    <property type="entry name" value="CYTOCHROME P450"/>
    <property type="match status" value="1"/>
</dbReference>
<evidence type="ECO:0000256" key="1">
    <source>
        <dbReference type="ARBA" id="ARBA00001971"/>
    </source>
</evidence>
<feature type="transmembrane region" description="Helical" evidence="15">
    <location>
        <begin position="6"/>
        <end position="23"/>
    </location>
</feature>
<dbReference type="PRINTS" id="PR00463">
    <property type="entry name" value="EP450I"/>
</dbReference>
<dbReference type="PANTHER" id="PTHR24292:SF45">
    <property type="entry name" value="CYTOCHROME P450 6G1-RELATED"/>
    <property type="match status" value="1"/>
</dbReference>
<keyword evidence="15" id="KW-0812">Transmembrane</keyword>
<evidence type="ECO:0000256" key="15">
    <source>
        <dbReference type="SAM" id="Phobius"/>
    </source>
</evidence>
<keyword evidence="5 13" id="KW-0349">Heme</keyword>
<comment type="cofactor">
    <cofactor evidence="1 13">
        <name>heme</name>
        <dbReference type="ChEBI" id="CHEBI:30413"/>
    </cofactor>
</comment>
<evidence type="ECO:0008006" key="18">
    <source>
        <dbReference type="Google" id="ProtNLM"/>
    </source>
</evidence>
<dbReference type="CDD" id="cd11056">
    <property type="entry name" value="CYP6-like"/>
    <property type="match status" value="1"/>
</dbReference>
<dbReference type="GO" id="GO:0016705">
    <property type="term" value="F:oxidoreductase activity, acting on paired donors, with incorporation or reduction of molecular oxygen"/>
    <property type="evidence" value="ECO:0007669"/>
    <property type="project" value="InterPro"/>
</dbReference>
<sequence length="495" mass="56885">MGPFTISLILISITAVLLVWRYLQNNFTYWRKRGVPYVPFWESFLLSSTAMKKINIFEFFEVFYKALDGHRFGGAFQLVYPIIIIRDPELIKTVFIKAFSNFYDRNPPQDEKGDVFNRTQIFQLTGEKWRTVRHKLSPAFSSAKLKIMYQTLSGCAEDLNAHLQTLCSETGQTEIDVKELMSDYTMDVIGAIALGIKCNSIKGENSEFKQIVRATFKFDQRRTIFATLEVIHPKLPRLLGLTSQLPEEEEYLLGITREAIEMRTDSESSSRRDFLQMLMNLRSQELQQRNENPSGEPDEPVFSEDILVGAIGSFLSAGLEPVAATLTFCLYELALHPDIQEKIYLEIKETKGQTLNDISYEDLKKLRYTEQVMNETLRKYPVAGIMARICTEPFKIPDSDVVVEKGMRVFVPLFSIQRDPQYFPEPDRFDPERFSEENIQKIVPGTYLPFGDGPRSCIGKTLNSSSPSSFLLLLLHLLLLLFLSLFSLLLPLLYW</sequence>
<evidence type="ECO:0000256" key="13">
    <source>
        <dbReference type="PIRSR" id="PIRSR602401-1"/>
    </source>
</evidence>
<evidence type="ECO:0000256" key="12">
    <source>
        <dbReference type="ARBA" id="ARBA00023136"/>
    </source>
</evidence>
<keyword evidence="7" id="KW-0256">Endoplasmic reticulum</keyword>
<dbReference type="Proteomes" id="UP001152759">
    <property type="component" value="Chromosome 4"/>
</dbReference>
<dbReference type="InterPro" id="IPR036396">
    <property type="entry name" value="Cyt_P450_sf"/>
</dbReference>
<dbReference type="PROSITE" id="PS00086">
    <property type="entry name" value="CYTOCHROME_P450"/>
    <property type="match status" value="1"/>
</dbReference>
<evidence type="ECO:0000256" key="14">
    <source>
        <dbReference type="RuleBase" id="RU000461"/>
    </source>
</evidence>
<dbReference type="FunFam" id="1.10.630.10:FF:000042">
    <property type="entry name" value="Cytochrome P450"/>
    <property type="match status" value="1"/>
</dbReference>
<keyword evidence="11 14" id="KW-0503">Monooxygenase</keyword>
<dbReference type="GO" id="GO:0005789">
    <property type="term" value="C:endoplasmic reticulum membrane"/>
    <property type="evidence" value="ECO:0007669"/>
    <property type="project" value="UniProtKB-SubCell"/>
</dbReference>
<evidence type="ECO:0000256" key="3">
    <source>
        <dbReference type="ARBA" id="ARBA00004406"/>
    </source>
</evidence>
<evidence type="ECO:0000256" key="4">
    <source>
        <dbReference type="ARBA" id="ARBA00010617"/>
    </source>
</evidence>
<feature type="binding site" description="axial binding residue" evidence="13">
    <location>
        <position position="457"/>
    </location>
    <ligand>
        <name>heme</name>
        <dbReference type="ChEBI" id="CHEBI:30413"/>
    </ligand>
    <ligandPart>
        <name>Fe</name>
        <dbReference type="ChEBI" id="CHEBI:18248"/>
    </ligandPart>
</feature>
<dbReference type="InterPro" id="IPR001128">
    <property type="entry name" value="Cyt_P450"/>
</dbReference>
<dbReference type="SUPFAM" id="SSF48264">
    <property type="entry name" value="Cytochrome P450"/>
    <property type="match status" value="1"/>
</dbReference>
<accession>A0A9P0F5R9</accession>
<evidence type="ECO:0000256" key="9">
    <source>
        <dbReference type="ARBA" id="ARBA00023002"/>
    </source>
</evidence>
<reference evidence="16" key="1">
    <citation type="submission" date="2021-12" db="EMBL/GenBank/DDBJ databases">
        <authorList>
            <person name="King R."/>
        </authorList>
    </citation>
    <scope>NUCLEOTIDE SEQUENCE</scope>
</reference>
<keyword evidence="8" id="KW-0492">Microsome</keyword>
<dbReference type="EMBL" id="OU963865">
    <property type="protein sequence ID" value="CAH0389179.1"/>
    <property type="molecule type" value="Genomic_DNA"/>
</dbReference>
<name>A0A9P0F5R9_BEMTA</name>
<keyword evidence="17" id="KW-1185">Reference proteome</keyword>
<dbReference type="AlphaFoldDB" id="A0A9P0F5R9"/>
<protein>
    <recommendedName>
        <fullName evidence="18">Cytochrome P450</fullName>
    </recommendedName>
</protein>
<evidence type="ECO:0000313" key="16">
    <source>
        <dbReference type="EMBL" id="CAH0389179.1"/>
    </source>
</evidence>
<evidence type="ECO:0000256" key="5">
    <source>
        <dbReference type="ARBA" id="ARBA00022617"/>
    </source>
</evidence>
<keyword evidence="10 13" id="KW-0408">Iron</keyword>
<dbReference type="GO" id="GO:0020037">
    <property type="term" value="F:heme binding"/>
    <property type="evidence" value="ECO:0007669"/>
    <property type="project" value="InterPro"/>
</dbReference>
<proteinExistence type="inferred from homology"/>
<evidence type="ECO:0000256" key="2">
    <source>
        <dbReference type="ARBA" id="ARBA00004174"/>
    </source>
</evidence>
<keyword evidence="6 13" id="KW-0479">Metal-binding</keyword>
<gene>
    <name evidence="16" type="ORF">BEMITA_LOCUS8036</name>
</gene>
<dbReference type="GO" id="GO:0005506">
    <property type="term" value="F:iron ion binding"/>
    <property type="evidence" value="ECO:0007669"/>
    <property type="project" value="InterPro"/>
</dbReference>
<feature type="transmembrane region" description="Helical" evidence="15">
    <location>
        <begin position="470"/>
        <end position="494"/>
    </location>
</feature>
<keyword evidence="15" id="KW-1133">Transmembrane helix</keyword>
<dbReference type="InterPro" id="IPR050476">
    <property type="entry name" value="Insect_CytP450_Detox"/>
</dbReference>
<comment type="similarity">
    <text evidence="4 14">Belongs to the cytochrome P450 family.</text>
</comment>
<keyword evidence="12 15" id="KW-0472">Membrane</keyword>
<evidence type="ECO:0000313" key="17">
    <source>
        <dbReference type="Proteomes" id="UP001152759"/>
    </source>
</evidence>
<dbReference type="InterPro" id="IPR017972">
    <property type="entry name" value="Cyt_P450_CS"/>
</dbReference>
<keyword evidence="9 14" id="KW-0560">Oxidoreductase</keyword>
<dbReference type="Pfam" id="PF00067">
    <property type="entry name" value="p450"/>
    <property type="match status" value="1"/>
</dbReference>
<evidence type="ECO:0000256" key="11">
    <source>
        <dbReference type="ARBA" id="ARBA00023033"/>
    </source>
</evidence>
<dbReference type="InterPro" id="IPR002401">
    <property type="entry name" value="Cyt_P450_E_grp-I"/>
</dbReference>
<organism evidence="16 17">
    <name type="scientific">Bemisia tabaci</name>
    <name type="common">Sweetpotato whitefly</name>
    <name type="synonym">Aleurodes tabaci</name>
    <dbReference type="NCBI Taxonomy" id="7038"/>
    <lineage>
        <taxon>Eukaryota</taxon>
        <taxon>Metazoa</taxon>
        <taxon>Ecdysozoa</taxon>
        <taxon>Arthropoda</taxon>
        <taxon>Hexapoda</taxon>
        <taxon>Insecta</taxon>
        <taxon>Pterygota</taxon>
        <taxon>Neoptera</taxon>
        <taxon>Paraneoptera</taxon>
        <taxon>Hemiptera</taxon>
        <taxon>Sternorrhyncha</taxon>
        <taxon>Aleyrodoidea</taxon>
        <taxon>Aleyrodidae</taxon>
        <taxon>Aleyrodinae</taxon>
        <taxon>Bemisia</taxon>
    </lineage>
</organism>
<evidence type="ECO:0000256" key="7">
    <source>
        <dbReference type="ARBA" id="ARBA00022824"/>
    </source>
</evidence>